<keyword evidence="2" id="KW-1185">Reference proteome</keyword>
<sequence length="399" mass="42322">MPSPCLEPHRCSSSTVTALCLGTALIGAALGWLSPRSWPLSRSTVSSSSVAVASPRSLSDDFASISNKTPAAPASPWADRWQETTAYASTPARTRALASLLEELARTDPQRALALAQNQPDWRLRDLLRDASVRGWASTAPAAAADWALNVRIEDRRAVVGAVFQGAVTDPDATVHLALRLCSADPEPAGDYGHAAIAALVNVGAFAQAADFSSAMGSEKYAFLFKSAYFEWARQRPAEAIAAAGKIADPQLSAQARAQAITGWSWADASGLANHALTLPPGPERTQALAESLPLWLERYPEEAAAWIQKNDTGPEFDAGLAALANQQSFLKSSPASALALAADISDPTRRTETMRSVFQQWAARDPLAARAYIDRSANTADRVTLSAILADTYPDGAL</sequence>
<dbReference type="Proteomes" id="UP000217265">
    <property type="component" value="Chromosome"/>
</dbReference>
<gene>
    <name evidence="1" type="ORF">CMV30_13215</name>
</gene>
<accession>A0A290QHN5</accession>
<dbReference type="KEGG" id="vbh:CMV30_13215"/>
<protein>
    <submittedName>
        <fullName evidence="1">Uncharacterized protein</fullName>
    </submittedName>
</protein>
<dbReference type="EMBL" id="CP023344">
    <property type="protein sequence ID" value="ATC64848.1"/>
    <property type="molecule type" value="Genomic_DNA"/>
</dbReference>
<evidence type="ECO:0000313" key="1">
    <source>
        <dbReference type="EMBL" id="ATC64848.1"/>
    </source>
</evidence>
<evidence type="ECO:0000313" key="2">
    <source>
        <dbReference type="Proteomes" id="UP000217265"/>
    </source>
</evidence>
<dbReference type="AlphaFoldDB" id="A0A290QHN5"/>
<name>A0A290QHN5_9BACT</name>
<reference evidence="1 2" key="1">
    <citation type="submission" date="2017-09" db="EMBL/GenBank/DDBJ databases">
        <title>Complete genome sequence of Verrucomicrobial strain HZ-65, isolated from freshwater.</title>
        <authorList>
            <person name="Choi A."/>
        </authorList>
    </citation>
    <scope>NUCLEOTIDE SEQUENCE [LARGE SCALE GENOMIC DNA]</scope>
    <source>
        <strain evidence="1 2">HZ-65</strain>
    </source>
</reference>
<proteinExistence type="predicted"/>
<organism evidence="1 2">
    <name type="scientific">Nibricoccus aquaticus</name>
    <dbReference type="NCBI Taxonomy" id="2576891"/>
    <lineage>
        <taxon>Bacteria</taxon>
        <taxon>Pseudomonadati</taxon>
        <taxon>Verrucomicrobiota</taxon>
        <taxon>Opitutia</taxon>
        <taxon>Opitutales</taxon>
        <taxon>Opitutaceae</taxon>
        <taxon>Nibricoccus</taxon>
    </lineage>
</organism>